<dbReference type="EMBL" id="JACXAH010000008">
    <property type="protein sequence ID" value="MBD1372106.1"/>
    <property type="molecule type" value="Genomic_DNA"/>
</dbReference>
<dbReference type="InterPro" id="IPR050068">
    <property type="entry name" value="MurA_subfamily"/>
</dbReference>
<evidence type="ECO:0000256" key="11">
    <source>
        <dbReference type="ARBA" id="ARBA00038367"/>
    </source>
</evidence>
<dbReference type="GO" id="GO:0019277">
    <property type="term" value="P:UDP-N-acetylgalactosamine biosynthetic process"/>
    <property type="evidence" value="ECO:0007669"/>
    <property type="project" value="InterPro"/>
</dbReference>
<evidence type="ECO:0000256" key="2">
    <source>
        <dbReference type="ARBA" id="ARBA00004752"/>
    </source>
</evidence>
<proteinExistence type="inferred from homology"/>
<protein>
    <recommendedName>
        <fullName evidence="13">UDP-N-acetylglucosamine 1-carboxyvinyltransferase</fullName>
        <ecNumber evidence="12">2.5.1.7</ecNumber>
    </recommendedName>
    <alternativeName>
        <fullName evidence="14">UDP-N-acetylglucosamine enolpyruvyl transferase</fullName>
    </alternativeName>
</protein>
<comment type="similarity">
    <text evidence="11">Belongs to the EPSP synthase family. MurA subfamily.</text>
</comment>
<dbReference type="GO" id="GO:0008360">
    <property type="term" value="P:regulation of cell shape"/>
    <property type="evidence" value="ECO:0007669"/>
    <property type="project" value="UniProtKB-KW"/>
</dbReference>
<dbReference type="InterPro" id="IPR005750">
    <property type="entry name" value="UDP_GlcNAc_COvinyl_MurA"/>
</dbReference>
<dbReference type="GO" id="GO:0051301">
    <property type="term" value="P:cell division"/>
    <property type="evidence" value="ECO:0007669"/>
    <property type="project" value="UniProtKB-KW"/>
</dbReference>
<evidence type="ECO:0000256" key="8">
    <source>
        <dbReference type="ARBA" id="ARBA00023306"/>
    </source>
</evidence>
<dbReference type="InterPro" id="IPR013792">
    <property type="entry name" value="RNA3'P_cycl/enolpyr_Trfase_a/b"/>
</dbReference>
<comment type="catalytic activity">
    <reaction evidence="15">
        <text>phosphoenolpyruvate + UDP-N-acetyl-alpha-D-glucosamine = UDP-N-acetyl-3-O-(1-carboxyvinyl)-alpha-D-glucosamine + phosphate</text>
        <dbReference type="Rhea" id="RHEA:18681"/>
        <dbReference type="ChEBI" id="CHEBI:43474"/>
        <dbReference type="ChEBI" id="CHEBI:57705"/>
        <dbReference type="ChEBI" id="CHEBI:58702"/>
        <dbReference type="ChEBI" id="CHEBI:68483"/>
        <dbReference type="EC" id="2.5.1.7"/>
    </reaction>
</comment>
<evidence type="ECO:0000256" key="5">
    <source>
        <dbReference type="ARBA" id="ARBA00022679"/>
    </source>
</evidence>
<keyword evidence="8" id="KW-0131">Cell cycle</keyword>
<keyword evidence="4" id="KW-0132">Cell division</keyword>
<dbReference type="Pfam" id="PF00275">
    <property type="entry name" value="EPSP_synthase"/>
    <property type="match status" value="1"/>
</dbReference>
<comment type="caution">
    <text evidence="17">The sequence shown here is derived from an EMBL/GenBank/DDBJ whole genome shotgun (WGS) entry which is preliminary data.</text>
</comment>
<keyword evidence="10" id="KW-0670">Pyruvate</keyword>
<keyword evidence="5 17" id="KW-0808">Transferase</keyword>
<organism evidence="17 18">
    <name type="scientific">Polycladospora coralii</name>
    <dbReference type="NCBI Taxonomy" id="2771432"/>
    <lineage>
        <taxon>Bacteria</taxon>
        <taxon>Bacillati</taxon>
        <taxon>Bacillota</taxon>
        <taxon>Bacilli</taxon>
        <taxon>Bacillales</taxon>
        <taxon>Thermoactinomycetaceae</taxon>
        <taxon>Polycladospora</taxon>
    </lineage>
</organism>
<dbReference type="GO" id="GO:0005737">
    <property type="term" value="C:cytoplasm"/>
    <property type="evidence" value="ECO:0007669"/>
    <property type="project" value="UniProtKB-SubCell"/>
</dbReference>
<dbReference type="CDD" id="cd01555">
    <property type="entry name" value="UdpNAET"/>
    <property type="match status" value="1"/>
</dbReference>
<reference evidence="17" key="1">
    <citation type="submission" date="2020-09" db="EMBL/GenBank/DDBJ databases">
        <title>A novel bacterium of genus Hazenella, isolated from South China Sea.</title>
        <authorList>
            <person name="Huang H."/>
            <person name="Mo K."/>
            <person name="Hu Y."/>
        </authorList>
    </citation>
    <scope>NUCLEOTIDE SEQUENCE</scope>
    <source>
        <strain evidence="17">IB182357</strain>
    </source>
</reference>
<dbReference type="RefSeq" id="WP_191139532.1">
    <property type="nucleotide sequence ID" value="NZ_JACXAG020000003.1"/>
</dbReference>
<comment type="subcellular location">
    <subcellularLocation>
        <location evidence="1">Cytoplasm</location>
    </subcellularLocation>
</comment>
<evidence type="ECO:0000259" key="16">
    <source>
        <dbReference type="Pfam" id="PF00275"/>
    </source>
</evidence>
<name>A0A926RX20_9BACL</name>
<evidence type="ECO:0000256" key="1">
    <source>
        <dbReference type="ARBA" id="ARBA00004496"/>
    </source>
</evidence>
<keyword evidence="9" id="KW-0961">Cell wall biogenesis/degradation</keyword>
<dbReference type="AlphaFoldDB" id="A0A926RX20"/>
<feature type="domain" description="Enolpyruvate transferase" evidence="16">
    <location>
        <begin position="7"/>
        <end position="404"/>
    </location>
</feature>
<evidence type="ECO:0000256" key="10">
    <source>
        <dbReference type="ARBA" id="ARBA00023317"/>
    </source>
</evidence>
<keyword evidence="7" id="KW-0573">Peptidoglycan synthesis</keyword>
<dbReference type="EC" id="2.5.1.7" evidence="12"/>
<evidence type="ECO:0000256" key="6">
    <source>
        <dbReference type="ARBA" id="ARBA00022960"/>
    </source>
</evidence>
<comment type="pathway">
    <text evidence="2">Cell wall biogenesis; peptidoglycan biosynthesis.</text>
</comment>
<dbReference type="Proteomes" id="UP000661691">
    <property type="component" value="Unassembled WGS sequence"/>
</dbReference>
<keyword evidence="18" id="KW-1185">Reference proteome</keyword>
<dbReference type="NCBIfam" id="NF006873">
    <property type="entry name" value="PRK09369.1"/>
    <property type="match status" value="1"/>
</dbReference>
<keyword evidence="6" id="KW-0133">Cell shape</keyword>
<evidence type="ECO:0000256" key="14">
    <source>
        <dbReference type="ARBA" id="ARBA00042842"/>
    </source>
</evidence>
<dbReference type="PANTHER" id="PTHR43783:SF2">
    <property type="entry name" value="UDP-N-ACETYLGLUCOSAMINE 1-CARBOXYVINYLTRANSFERASE 2"/>
    <property type="match status" value="1"/>
</dbReference>
<evidence type="ECO:0000313" key="17">
    <source>
        <dbReference type="EMBL" id="MBD1372106.1"/>
    </source>
</evidence>
<keyword evidence="3" id="KW-0963">Cytoplasm</keyword>
<evidence type="ECO:0000256" key="9">
    <source>
        <dbReference type="ARBA" id="ARBA00023316"/>
    </source>
</evidence>
<evidence type="ECO:0000256" key="13">
    <source>
        <dbReference type="ARBA" id="ARBA00039754"/>
    </source>
</evidence>
<evidence type="ECO:0000256" key="15">
    <source>
        <dbReference type="ARBA" id="ARBA00047527"/>
    </source>
</evidence>
<accession>A0A926RX20</accession>
<dbReference type="InterPro" id="IPR001986">
    <property type="entry name" value="Enolpyruvate_Tfrase_dom"/>
</dbReference>
<evidence type="ECO:0000256" key="4">
    <source>
        <dbReference type="ARBA" id="ARBA00022618"/>
    </source>
</evidence>
<dbReference type="SUPFAM" id="SSF55205">
    <property type="entry name" value="EPT/RTPC-like"/>
    <property type="match status" value="1"/>
</dbReference>
<gene>
    <name evidence="17" type="ORF">IC620_06995</name>
</gene>
<dbReference type="GO" id="GO:0008760">
    <property type="term" value="F:UDP-N-acetylglucosamine 1-carboxyvinyltransferase activity"/>
    <property type="evidence" value="ECO:0007669"/>
    <property type="project" value="UniProtKB-EC"/>
</dbReference>
<dbReference type="GO" id="GO:0009252">
    <property type="term" value="P:peptidoglycan biosynthetic process"/>
    <property type="evidence" value="ECO:0007669"/>
    <property type="project" value="UniProtKB-KW"/>
</dbReference>
<evidence type="ECO:0000256" key="7">
    <source>
        <dbReference type="ARBA" id="ARBA00022984"/>
    </source>
</evidence>
<dbReference type="Gene3D" id="3.65.10.10">
    <property type="entry name" value="Enolpyruvate transferase domain"/>
    <property type="match status" value="2"/>
</dbReference>
<evidence type="ECO:0000256" key="3">
    <source>
        <dbReference type="ARBA" id="ARBA00022490"/>
    </source>
</evidence>
<evidence type="ECO:0000256" key="12">
    <source>
        <dbReference type="ARBA" id="ARBA00039108"/>
    </source>
</evidence>
<sequence>MEKILIEGGVPLRGHVKISGSKDSALAAIPASILTNSPTVLKNIPRIEEVAQYQKILQYLGASCIHQDNSLTIYSNEFKNRMLSMQEVSHLSSWLYLLAALLAKFGEVAIEYPTSTRIRSALDHHLKGFKALGASVIEQDAYLRLTADQLTGARIYLDDADRSATISLLYTAVMASGQTIIENAAKDPEVVDVVTLLTNMGANIKGAGTDVIRVWGKEKLKGSHHTLIPDRIEAGFYMIAVAATKGEVVIEQIIPEHLEAVTAKLIEMGVIIEVGDEWIRLQGIKQYSPIHVRTHPYPGFPTDLQHPITSLFTQTNGTSLITEHHQNGSFQHVKELRHLGADIKLEARTIVVDGPTLLQGERITVDHLSTCKALLIAALVSRDPMYMNRIDIFNSGYENWLEKLVGLGARMKYVSSP</sequence>
<evidence type="ECO:0000313" key="18">
    <source>
        <dbReference type="Proteomes" id="UP000661691"/>
    </source>
</evidence>
<dbReference type="InterPro" id="IPR036968">
    <property type="entry name" value="Enolpyruvate_Tfrase_sf"/>
</dbReference>
<dbReference type="GO" id="GO:0071555">
    <property type="term" value="P:cell wall organization"/>
    <property type="evidence" value="ECO:0007669"/>
    <property type="project" value="UniProtKB-KW"/>
</dbReference>
<dbReference type="PANTHER" id="PTHR43783">
    <property type="entry name" value="UDP-N-ACETYLGLUCOSAMINE 1-CARBOXYVINYLTRANSFERASE"/>
    <property type="match status" value="1"/>
</dbReference>